<evidence type="ECO:0000313" key="4">
    <source>
        <dbReference type="Proteomes" id="UP000236290"/>
    </source>
</evidence>
<feature type="transmembrane region" description="Helical" evidence="2">
    <location>
        <begin position="223"/>
        <end position="251"/>
    </location>
</feature>
<keyword evidence="2" id="KW-1133">Transmembrane helix</keyword>
<feature type="region of interest" description="Disordered" evidence="1">
    <location>
        <begin position="298"/>
        <end position="320"/>
    </location>
</feature>
<dbReference type="Pfam" id="PF11696">
    <property type="entry name" value="DUF3292"/>
    <property type="match status" value="2"/>
</dbReference>
<organism evidence="3 4">
    <name type="scientific">Trichoderma harzianum</name>
    <name type="common">Hypocrea lixii</name>
    <dbReference type="NCBI Taxonomy" id="5544"/>
    <lineage>
        <taxon>Eukaryota</taxon>
        <taxon>Fungi</taxon>
        <taxon>Dikarya</taxon>
        <taxon>Ascomycota</taxon>
        <taxon>Pezizomycotina</taxon>
        <taxon>Sordariomycetes</taxon>
        <taxon>Hypocreomycetidae</taxon>
        <taxon>Hypocreales</taxon>
        <taxon>Hypocreaceae</taxon>
        <taxon>Trichoderma</taxon>
    </lineage>
</organism>
<feature type="compositionally biased region" description="Polar residues" evidence="1">
    <location>
        <begin position="391"/>
        <end position="411"/>
    </location>
</feature>
<dbReference type="PANTHER" id="PTHR38694">
    <property type="entry name" value="CONSERVED EXPRESSED PROTEIN"/>
    <property type="match status" value="1"/>
</dbReference>
<feature type="compositionally biased region" description="Pro residues" evidence="1">
    <location>
        <begin position="304"/>
        <end position="313"/>
    </location>
</feature>
<dbReference type="EMBL" id="MTYI01000173">
    <property type="protein sequence ID" value="PNP49911.1"/>
    <property type="molecule type" value="Genomic_DNA"/>
</dbReference>
<reference evidence="3 4" key="1">
    <citation type="submission" date="2017-02" db="EMBL/GenBank/DDBJ databases">
        <title>Genomes of Trichoderma spp. with biocontrol activity.</title>
        <authorList>
            <person name="Gardiner D."/>
            <person name="Kazan K."/>
            <person name="Vos C."/>
            <person name="Harvey P."/>
        </authorList>
    </citation>
    <scope>NUCLEOTIDE SEQUENCE [LARGE SCALE GENOMIC DNA]</scope>
    <source>
        <strain evidence="3 4">Tr1</strain>
    </source>
</reference>
<evidence type="ECO:0000313" key="3">
    <source>
        <dbReference type="EMBL" id="PNP49911.1"/>
    </source>
</evidence>
<comment type="caution">
    <text evidence="3">The sequence shown here is derived from an EMBL/GenBank/DDBJ whole genome shotgun (WGS) entry which is preliminary data.</text>
</comment>
<evidence type="ECO:0000256" key="2">
    <source>
        <dbReference type="SAM" id="Phobius"/>
    </source>
</evidence>
<dbReference type="AlphaFoldDB" id="A0A2K0TWP1"/>
<dbReference type="PANTHER" id="PTHR38694:SF1">
    <property type="entry name" value="PEROXIN DOMAIN-CONTAINING PROTEIN"/>
    <property type="match status" value="1"/>
</dbReference>
<feature type="compositionally biased region" description="Basic and acidic residues" evidence="1">
    <location>
        <begin position="347"/>
        <end position="358"/>
    </location>
</feature>
<name>A0A2K0TWP1_TRIHA</name>
<feature type="region of interest" description="Disordered" evidence="1">
    <location>
        <begin position="390"/>
        <end position="411"/>
    </location>
</feature>
<feature type="region of interest" description="Disordered" evidence="1">
    <location>
        <begin position="333"/>
        <end position="365"/>
    </location>
</feature>
<dbReference type="Proteomes" id="UP000236290">
    <property type="component" value="Unassembled WGS sequence"/>
</dbReference>
<dbReference type="OrthoDB" id="1708389at2759"/>
<protein>
    <submittedName>
        <fullName evidence="3">Uncharacterized protein</fullName>
    </submittedName>
</protein>
<accession>A0A2K0TWP1</accession>
<evidence type="ECO:0000256" key="1">
    <source>
        <dbReference type="SAM" id="MobiDB-lite"/>
    </source>
</evidence>
<dbReference type="InterPro" id="IPR021709">
    <property type="entry name" value="DUF3292"/>
</dbReference>
<sequence>MDSSITDKYKQTVMDKAPTDSHDLAQESVANIDPQLKDGDRYIDHNTLQAATSGWNSETATPIQLSAGIRNGDFWTLIRRFNKQIFHVKRIDKQPLSNLDMNIAAGEDITAEKVQAHAERFYMTVVLLMNLSSGEFSQEEEDSVGPEHVVQDVSDVVNADQSGGKNHDRTKEPVARAVHSFHTRSALHIFPELIDTYERLGNALSPTSPFPIHRPRLIMATCLLPLLMISCFGSCYGVMKVLGLFAGAVFFGKPIIERGVSIIDDRCPDWRRHTEMRNSILRGVPTNAQIAITLLRTGENNKTPQPPPPPSHGPPNVHLNVDDYDLAHLGASQEDTKMAINPVSDEEYSKQTYERQEEGEPSTTRRIAKRIKRTTKDGIQAINKIAKAAEPSNSGHLQGEQSALKTYNTGY</sequence>
<gene>
    <name evidence="3" type="ORF">THARTR1_09441</name>
</gene>
<proteinExistence type="predicted"/>
<keyword evidence="2" id="KW-0472">Membrane</keyword>
<keyword evidence="2" id="KW-0812">Transmembrane</keyword>